<dbReference type="EMBL" id="SZYD01000003">
    <property type="protein sequence ID" value="KAD6796361.1"/>
    <property type="molecule type" value="Genomic_DNA"/>
</dbReference>
<comment type="caution">
    <text evidence="2">The sequence shown here is derived from an EMBL/GenBank/DDBJ whole genome shotgun (WGS) entry which is preliminary data.</text>
</comment>
<organism evidence="2 4">
    <name type="scientific">Mikania micrantha</name>
    <name type="common">bitter vine</name>
    <dbReference type="NCBI Taxonomy" id="192012"/>
    <lineage>
        <taxon>Eukaryota</taxon>
        <taxon>Viridiplantae</taxon>
        <taxon>Streptophyta</taxon>
        <taxon>Embryophyta</taxon>
        <taxon>Tracheophyta</taxon>
        <taxon>Spermatophyta</taxon>
        <taxon>Magnoliopsida</taxon>
        <taxon>eudicotyledons</taxon>
        <taxon>Gunneridae</taxon>
        <taxon>Pentapetalae</taxon>
        <taxon>asterids</taxon>
        <taxon>campanulids</taxon>
        <taxon>Asterales</taxon>
        <taxon>Asteraceae</taxon>
        <taxon>Asteroideae</taxon>
        <taxon>Heliantheae alliance</taxon>
        <taxon>Eupatorieae</taxon>
        <taxon>Mikania</taxon>
    </lineage>
</organism>
<sequence>MVPAPCDRTVMFPEELTENVRCAPSIDLVQSTSVRRHPMREMIHHLVCEDSHPNRKGFYNPSRSEPWQPHKRSRRGSESKEKQTLTSDRHRYPHNYRSEEEINDFKQESERELPWRLGVDAGGGEGHNSKDGSEDDELKG</sequence>
<name>A0A5N6P7S1_9ASTR</name>
<evidence type="ECO:0000313" key="2">
    <source>
        <dbReference type="EMBL" id="KAD5961040.1"/>
    </source>
</evidence>
<feature type="compositionally biased region" description="Basic and acidic residues" evidence="1">
    <location>
        <begin position="127"/>
        <end position="140"/>
    </location>
</feature>
<evidence type="ECO:0000313" key="3">
    <source>
        <dbReference type="EMBL" id="KAD6796361.1"/>
    </source>
</evidence>
<dbReference type="Proteomes" id="UP000326396">
    <property type="component" value="Linkage Group LG11"/>
</dbReference>
<keyword evidence="4" id="KW-1185">Reference proteome</keyword>
<dbReference type="EMBL" id="SZYD01000006">
    <property type="protein sequence ID" value="KAD5961040.1"/>
    <property type="molecule type" value="Genomic_DNA"/>
</dbReference>
<evidence type="ECO:0000313" key="4">
    <source>
        <dbReference type="Proteomes" id="UP000326396"/>
    </source>
</evidence>
<feature type="region of interest" description="Disordered" evidence="1">
    <location>
        <begin position="47"/>
        <end position="140"/>
    </location>
</feature>
<accession>A0A5N6P7S1</accession>
<dbReference type="Proteomes" id="UP000326396">
    <property type="component" value="Linkage Group LG14"/>
</dbReference>
<gene>
    <name evidence="3" type="ORF">E3N88_07257</name>
    <name evidence="2" type="ORF">E3N88_12513</name>
</gene>
<evidence type="ECO:0000256" key="1">
    <source>
        <dbReference type="SAM" id="MobiDB-lite"/>
    </source>
</evidence>
<proteinExistence type="predicted"/>
<dbReference type="AlphaFoldDB" id="A0A5N6P7S1"/>
<feature type="compositionally biased region" description="Basic and acidic residues" evidence="1">
    <location>
        <begin position="75"/>
        <end position="114"/>
    </location>
</feature>
<protein>
    <submittedName>
        <fullName evidence="2">Uncharacterized protein</fullName>
    </submittedName>
</protein>
<reference evidence="2 4" key="1">
    <citation type="submission" date="2019-05" db="EMBL/GenBank/DDBJ databases">
        <title>Mikania micrantha, genome provides insights into the molecular mechanism of rapid growth.</title>
        <authorList>
            <person name="Liu B."/>
        </authorList>
    </citation>
    <scope>NUCLEOTIDE SEQUENCE [LARGE SCALE GENOMIC DNA]</scope>
    <source>
        <strain evidence="2">NLD-2019</strain>
        <tissue evidence="2">Leaf</tissue>
    </source>
</reference>